<dbReference type="GO" id="GO:0017089">
    <property type="term" value="F:glycolipid transfer activity"/>
    <property type="evidence" value="ECO:0007669"/>
    <property type="project" value="TreeGrafter"/>
</dbReference>
<feature type="compositionally biased region" description="Low complexity" evidence="2">
    <location>
        <begin position="194"/>
        <end position="206"/>
    </location>
</feature>
<dbReference type="Pfam" id="PF03968">
    <property type="entry name" value="LptD_N"/>
    <property type="match status" value="1"/>
</dbReference>
<reference evidence="4 5" key="1">
    <citation type="submission" date="2019-04" db="EMBL/GenBank/DDBJ databases">
        <title>Phreatobacter aquaticus sp. nov.</title>
        <authorList>
            <person name="Choi A."/>
        </authorList>
    </citation>
    <scope>NUCLEOTIDE SEQUENCE [LARGE SCALE GENOMIC DNA]</scope>
    <source>
        <strain evidence="4 5">KCTC 52518</strain>
    </source>
</reference>
<dbReference type="PANTHER" id="PTHR36504">
    <property type="entry name" value="LIPOPOLYSACCHARIDE EXPORT SYSTEM PROTEIN LPTA"/>
    <property type="match status" value="1"/>
</dbReference>
<dbReference type="AlphaFoldDB" id="A0A4D7BAA4"/>
<gene>
    <name evidence="4" type="ORF">E8M01_12860</name>
</gene>
<dbReference type="Gene3D" id="2.60.450.10">
    <property type="entry name" value="Lipopolysaccharide (LPS) transport protein A like domain"/>
    <property type="match status" value="1"/>
</dbReference>
<evidence type="ECO:0000313" key="4">
    <source>
        <dbReference type="EMBL" id="QCI65032.1"/>
    </source>
</evidence>
<dbReference type="InterPro" id="IPR052037">
    <property type="entry name" value="LPS_export_LptA"/>
</dbReference>
<dbReference type="KEGG" id="pstg:E8M01_12860"/>
<evidence type="ECO:0000259" key="3">
    <source>
        <dbReference type="Pfam" id="PF03968"/>
    </source>
</evidence>
<dbReference type="InterPro" id="IPR005653">
    <property type="entry name" value="OstA-like_N"/>
</dbReference>
<dbReference type="GO" id="GO:0009279">
    <property type="term" value="C:cell outer membrane"/>
    <property type="evidence" value="ECO:0007669"/>
    <property type="project" value="TreeGrafter"/>
</dbReference>
<organism evidence="4 5">
    <name type="scientific">Phreatobacter stygius</name>
    <dbReference type="NCBI Taxonomy" id="1940610"/>
    <lineage>
        <taxon>Bacteria</taxon>
        <taxon>Pseudomonadati</taxon>
        <taxon>Pseudomonadota</taxon>
        <taxon>Alphaproteobacteria</taxon>
        <taxon>Hyphomicrobiales</taxon>
        <taxon>Phreatobacteraceae</taxon>
        <taxon>Phreatobacter</taxon>
    </lineage>
</organism>
<feature type="region of interest" description="Disordered" evidence="2">
    <location>
        <begin position="98"/>
        <end position="121"/>
    </location>
</feature>
<dbReference type="RefSeq" id="WP_136960481.1">
    <property type="nucleotide sequence ID" value="NZ_CP039690.1"/>
</dbReference>
<dbReference type="OrthoDB" id="9811926at2"/>
<sequence length="235" mass="24192">MTLAGLVLPPRRLAALLPAALVAGLVGLSVSGLPALAQQAGSPFVGFSQNRDQPINFEADRAEVFDNEKKAILTGNVRIRQGESNLATGRLVILYEDNSGGGRPPQGRPAAIPGASGQPGQQNVRRFEMQGGVMVQSKNQNATAERGSFDARRNEAILEGNVVLTQCDNVLRGSRLQADLTANRVRLDGGPSTAGRVSGVLSSSSGAPGGGGSAANPDCAPTPPARTAPQRAPRG</sequence>
<proteinExistence type="predicted"/>
<feature type="region of interest" description="Disordered" evidence="2">
    <location>
        <begin position="187"/>
        <end position="235"/>
    </location>
</feature>
<evidence type="ECO:0000256" key="1">
    <source>
        <dbReference type="ARBA" id="ARBA00022729"/>
    </source>
</evidence>
<dbReference type="GO" id="GO:0015920">
    <property type="term" value="P:lipopolysaccharide transport"/>
    <property type="evidence" value="ECO:0007669"/>
    <property type="project" value="TreeGrafter"/>
</dbReference>
<dbReference type="Proteomes" id="UP000298781">
    <property type="component" value="Chromosome"/>
</dbReference>
<evidence type="ECO:0000313" key="5">
    <source>
        <dbReference type="Proteomes" id="UP000298781"/>
    </source>
</evidence>
<keyword evidence="1" id="KW-0732">Signal</keyword>
<accession>A0A4D7BAA4</accession>
<dbReference type="PANTHER" id="PTHR36504:SF1">
    <property type="entry name" value="LIPOPOLYSACCHARIDE EXPORT SYSTEM PROTEIN LPTA"/>
    <property type="match status" value="1"/>
</dbReference>
<protein>
    <submittedName>
        <fullName evidence="4">LPS ABC transporter substrate-binding protein LptA</fullName>
    </submittedName>
</protein>
<feature type="domain" description="Organic solvent tolerance-like N-terminal" evidence="3">
    <location>
        <begin position="58"/>
        <end position="182"/>
    </location>
</feature>
<dbReference type="GO" id="GO:0030288">
    <property type="term" value="C:outer membrane-bounded periplasmic space"/>
    <property type="evidence" value="ECO:0007669"/>
    <property type="project" value="TreeGrafter"/>
</dbReference>
<evidence type="ECO:0000256" key="2">
    <source>
        <dbReference type="SAM" id="MobiDB-lite"/>
    </source>
</evidence>
<keyword evidence="5" id="KW-1185">Reference proteome</keyword>
<name>A0A4D7BAA4_9HYPH</name>
<dbReference type="EMBL" id="CP039690">
    <property type="protein sequence ID" value="QCI65032.1"/>
    <property type="molecule type" value="Genomic_DNA"/>
</dbReference>